<proteinExistence type="predicted"/>
<name>A0ABV9N2Q3_9FLAO</name>
<keyword evidence="2" id="KW-1185">Reference proteome</keyword>
<dbReference type="Proteomes" id="UP001595953">
    <property type="component" value="Unassembled WGS sequence"/>
</dbReference>
<evidence type="ECO:0000313" key="1">
    <source>
        <dbReference type="EMBL" id="MFC4721706.1"/>
    </source>
</evidence>
<dbReference type="RefSeq" id="WP_387961597.1">
    <property type="nucleotide sequence ID" value="NZ_JBHSGP010000008.1"/>
</dbReference>
<sequence>MRFIIKALNHLEFVQLFEKSDMELGSLGAKRMFVDEKPGYPCRVSLEDAEIGEEVILVSYEFHKANSPYKAVGPIFVRKGLETKVLRYNEIPTMLKHRLLSFRGYNKDGIMKVAKTENGIDSQTIIEQIFDNPLIEYIHIHNASPGCYNCEVRRV</sequence>
<dbReference type="Pfam" id="PF06718">
    <property type="entry name" value="DUF1203"/>
    <property type="match status" value="1"/>
</dbReference>
<evidence type="ECO:0000313" key="2">
    <source>
        <dbReference type="Proteomes" id="UP001595953"/>
    </source>
</evidence>
<dbReference type="EMBL" id="JBHSGP010000008">
    <property type="protein sequence ID" value="MFC4721706.1"/>
    <property type="molecule type" value="Genomic_DNA"/>
</dbReference>
<comment type="caution">
    <text evidence="1">The sequence shown here is derived from an EMBL/GenBank/DDBJ whole genome shotgun (WGS) entry which is preliminary data.</text>
</comment>
<protein>
    <submittedName>
        <fullName evidence="1">DUF1203 domain-containing protein</fullName>
    </submittedName>
</protein>
<accession>A0ABV9N2Q3</accession>
<organism evidence="1 2">
    <name type="scientific">Geojedonia litorea</name>
    <dbReference type="NCBI Taxonomy" id="1268269"/>
    <lineage>
        <taxon>Bacteria</taxon>
        <taxon>Pseudomonadati</taxon>
        <taxon>Bacteroidota</taxon>
        <taxon>Flavobacteriia</taxon>
        <taxon>Flavobacteriales</taxon>
        <taxon>Flavobacteriaceae</taxon>
        <taxon>Geojedonia</taxon>
    </lineage>
</organism>
<gene>
    <name evidence="1" type="ORF">ACFO5O_05215</name>
</gene>
<dbReference type="PIRSF" id="PIRSF034110">
    <property type="entry name" value="DUF1203"/>
    <property type="match status" value="1"/>
</dbReference>
<dbReference type="InterPro" id="IPR009593">
    <property type="entry name" value="DUF1203"/>
</dbReference>
<reference evidence="2" key="1">
    <citation type="journal article" date="2019" name="Int. J. Syst. Evol. Microbiol.">
        <title>The Global Catalogue of Microorganisms (GCM) 10K type strain sequencing project: providing services to taxonomists for standard genome sequencing and annotation.</title>
        <authorList>
            <consortium name="The Broad Institute Genomics Platform"/>
            <consortium name="The Broad Institute Genome Sequencing Center for Infectious Disease"/>
            <person name="Wu L."/>
            <person name="Ma J."/>
        </authorList>
    </citation>
    <scope>NUCLEOTIDE SEQUENCE [LARGE SCALE GENOMIC DNA]</scope>
    <source>
        <strain evidence="2">CCUG 63682</strain>
    </source>
</reference>